<evidence type="ECO:0000313" key="2">
    <source>
        <dbReference type="Proteomes" id="UP001177260"/>
    </source>
</evidence>
<dbReference type="Proteomes" id="UP001177260">
    <property type="component" value="Unassembled WGS sequence"/>
</dbReference>
<organism evidence="1 2">
    <name type="scientific">Aspergillus melleus</name>
    <dbReference type="NCBI Taxonomy" id="138277"/>
    <lineage>
        <taxon>Eukaryota</taxon>
        <taxon>Fungi</taxon>
        <taxon>Dikarya</taxon>
        <taxon>Ascomycota</taxon>
        <taxon>Pezizomycotina</taxon>
        <taxon>Eurotiomycetes</taxon>
        <taxon>Eurotiomycetidae</taxon>
        <taxon>Eurotiales</taxon>
        <taxon>Aspergillaceae</taxon>
        <taxon>Aspergillus</taxon>
        <taxon>Aspergillus subgen. Circumdati</taxon>
    </lineage>
</organism>
<name>A0ACC3B115_9EURO</name>
<keyword evidence="2" id="KW-1185">Reference proteome</keyword>
<gene>
    <name evidence="1" type="ORF">N8T08_005961</name>
</gene>
<proteinExistence type="predicted"/>
<evidence type="ECO:0000313" key="1">
    <source>
        <dbReference type="EMBL" id="KAK1143848.1"/>
    </source>
</evidence>
<sequence>MRSTRTFYHLVHPILCRFNARNHRSSGLLFAATNGLTDLVENLFAADASIGASDRTTDSREYELRVVDGSLDKPGNDPRRCLSRPPFLHWALRFHKIEIVDLMLAEGAPLDVPVNMGSIYEEKGAEFWEYERPHPWYEAAVQREGQMLQLLLKHGRRPKSDKALDPANGGLDIRVHGHPALFTAVEKGHFDMVKYLNPNLRCNCYDINGPYSTVSAAVQARRMDILEFFVTEQGVRPDEKDIPSYAAAMKRRMKLKRVPGFDIVTRSPLRCPTSEAEWYFIERPGTPEWH</sequence>
<protein>
    <submittedName>
        <fullName evidence="1">Uncharacterized protein</fullName>
    </submittedName>
</protein>
<accession>A0ACC3B115</accession>
<reference evidence="1 2" key="1">
    <citation type="journal article" date="2023" name="ACS Omega">
        <title>Identification of the Neoaspergillic Acid Biosynthesis Gene Cluster by Establishing an In Vitro CRISPR-Ribonucleoprotein Genetic System in Aspergillus melleus.</title>
        <authorList>
            <person name="Yuan B."/>
            <person name="Grau M.F."/>
            <person name="Murata R.M."/>
            <person name="Torok T."/>
            <person name="Venkateswaran K."/>
            <person name="Stajich J.E."/>
            <person name="Wang C.C.C."/>
        </authorList>
    </citation>
    <scope>NUCLEOTIDE SEQUENCE [LARGE SCALE GENOMIC DNA]</scope>
    <source>
        <strain evidence="1 2">IMV 1140</strain>
    </source>
</reference>
<comment type="caution">
    <text evidence="1">The sequence shown here is derived from an EMBL/GenBank/DDBJ whole genome shotgun (WGS) entry which is preliminary data.</text>
</comment>
<dbReference type="EMBL" id="JAOPJF010000035">
    <property type="protein sequence ID" value="KAK1143848.1"/>
    <property type="molecule type" value="Genomic_DNA"/>
</dbReference>